<dbReference type="PROSITE" id="PS51257">
    <property type="entry name" value="PROKAR_LIPOPROTEIN"/>
    <property type="match status" value="1"/>
</dbReference>
<name>A0ABX9QG52_9BACT</name>
<organism evidence="1 2">
    <name type="scientific">Corallococcus praedator</name>
    <dbReference type="NCBI Taxonomy" id="2316724"/>
    <lineage>
        <taxon>Bacteria</taxon>
        <taxon>Pseudomonadati</taxon>
        <taxon>Myxococcota</taxon>
        <taxon>Myxococcia</taxon>
        <taxon>Myxococcales</taxon>
        <taxon>Cystobacterineae</taxon>
        <taxon>Myxococcaceae</taxon>
        <taxon>Corallococcus</taxon>
    </lineage>
</organism>
<comment type="caution">
    <text evidence="1">The sequence shown here is derived from an EMBL/GenBank/DDBJ whole genome shotgun (WGS) entry which is preliminary data.</text>
</comment>
<evidence type="ECO:0000313" key="2">
    <source>
        <dbReference type="Proteomes" id="UP000278907"/>
    </source>
</evidence>
<dbReference type="EMBL" id="RAWI01000135">
    <property type="protein sequence ID" value="RKI06998.1"/>
    <property type="molecule type" value="Genomic_DNA"/>
</dbReference>
<accession>A0ABX9QG52</accession>
<reference evidence="1 2" key="1">
    <citation type="submission" date="2018-09" db="EMBL/GenBank/DDBJ databases">
        <authorList>
            <person name="Livingstone P.G."/>
            <person name="Whitworth D.E."/>
        </authorList>
    </citation>
    <scope>NUCLEOTIDE SEQUENCE [LARGE SCALE GENOMIC DNA]</scope>
    <source>
        <strain evidence="1 2">CA031B</strain>
    </source>
</reference>
<protein>
    <recommendedName>
        <fullName evidence="3">Lipoprotein</fullName>
    </recommendedName>
</protein>
<gene>
    <name evidence="1" type="ORF">D7Y13_18905</name>
</gene>
<dbReference type="RefSeq" id="WP_120584066.1">
    <property type="nucleotide sequence ID" value="NZ_RAWI01000135.1"/>
</dbReference>
<keyword evidence="2" id="KW-1185">Reference proteome</keyword>
<evidence type="ECO:0008006" key="3">
    <source>
        <dbReference type="Google" id="ProtNLM"/>
    </source>
</evidence>
<dbReference type="Proteomes" id="UP000278907">
    <property type="component" value="Unassembled WGS sequence"/>
</dbReference>
<sequence length="235" mass="24262">MPRPLSRLALLACALTLGCGSGTPYYRLDWGGADTVTVTPGDSVPYDLAVQRIADNLGELRISVAGTPVGVTMGPDFVLPAGETIVNTTLTISVAATTTTYGLGGIDLLAEDPANDVTASGGIAVAILPPPVNQPDFTVTVTPRQVDLIPGARSETTVTVTRAEGFTGELVITLESPTQRLTADALTLAEGQTSAEISVSADRSLTLVPVITRFVATAPDGRTASTGFTFNLRSF</sequence>
<proteinExistence type="predicted"/>
<evidence type="ECO:0000313" key="1">
    <source>
        <dbReference type="EMBL" id="RKI06998.1"/>
    </source>
</evidence>